<proteinExistence type="predicted"/>
<name>A0A0C3QLJ0_9AGAM</name>
<keyword evidence="4" id="KW-0677">Repeat</keyword>
<dbReference type="PROSITE" id="PS51450">
    <property type="entry name" value="LRR"/>
    <property type="match status" value="4"/>
</dbReference>
<dbReference type="InterPro" id="IPR000159">
    <property type="entry name" value="RA_dom"/>
</dbReference>
<feature type="domain" description="Ras-associating" evidence="7">
    <location>
        <begin position="215"/>
        <end position="312"/>
    </location>
</feature>
<gene>
    <name evidence="8" type="ORF">M407DRAFT_22363</name>
</gene>
<dbReference type="InterPro" id="IPR055071">
    <property type="entry name" value="RA_PHLPP-like"/>
</dbReference>
<evidence type="ECO:0000259" key="7">
    <source>
        <dbReference type="PROSITE" id="PS50200"/>
    </source>
</evidence>
<reference evidence="8 9" key="1">
    <citation type="submission" date="2014-04" db="EMBL/GenBank/DDBJ databases">
        <authorList>
            <consortium name="DOE Joint Genome Institute"/>
            <person name="Kuo A."/>
            <person name="Girlanda M."/>
            <person name="Perotto S."/>
            <person name="Kohler A."/>
            <person name="Nagy L.G."/>
            <person name="Floudas D."/>
            <person name="Copeland A."/>
            <person name="Barry K.W."/>
            <person name="Cichocki N."/>
            <person name="Veneault-Fourrey C."/>
            <person name="LaButti K."/>
            <person name="Lindquist E.A."/>
            <person name="Lipzen A."/>
            <person name="Lundell T."/>
            <person name="Morin E."/>
            <person name="Murat C."/>
            <person name="Sun H."/>
            <person name="Tunlid A."/>
            <person name="Henrissat B."/>
            <person name="Grigoriev I.V."/>
            <person name="Hibbett D.S."/>
            <person name="Martin F."/>
            <person name="Nordberg H.P."/>
            <person name="Cantor M.N."/>
            <person name="Hua S.X."/>
        </authorList>
    </citation>
    <scope>NUCLEOTIDE SEQUENCE [LARGE SCALE GENOMIC DNA]</scope>
    <source>
        <strain evidence="8 9">MUT 4182</strain>
    </source>
</reference>
<dbReference type="CDD" id="cd17214">
    <property type="entry name" value="RA_CYR1_like"/>
    <property type="match status" value="1"/>
</dbReference>
<dbReference type="PROSITE" id="PS50200">
    <property type="entry name" value="RA"/>
    <property type="match status" value="1"/>
</dbReference>
<dbReference type="Proteomes" id="UP000054248">
    <property type="component" value="Unassembled WGS sequence"/>
</dbReference>
<dbReference type="Pfam" id="PF23010">
    <property type="entry name" value="RA_3"/>
    <property type="match status" value="1"/>
</dbReference>
<evidence type="ECO:0000256" key="6">
    <source>
        <dbReference type="SAM" id="MobiDB-lite"/>
    </source>
</evidence>
<organism evidence="8 9">
    <name type="scientific">Tulasnella calospora MUT 4182</name>
    <dbReference type="NCBI Taxonomy" id="1051891"/>
    <lineage>
        <taxon>Eukaryota</taxon>
        <taxon>Fungi</taxon>
        <taxon>Dikarya</taxon>
        <taxon>Basidiomycota</taxon>
        <taxon>Agaricomycotina</taxon>
        <taxon>Agaricomycetes</taxon>
        <taxon>Cantharellales</taxon>
        <taxon>Tulasnellaceae</taxon>
        <taxon>Tulasnella</taxon>
    </lineage>
</organism>
<dbReference type="GO" id="GO:0004016">
    <property type="term" value="F:adenylate cyclase activity"/>
    <property type="evidence" value="ECO:0007669"/>
    <property type="project" value="UniProtKB-EC"/>
</dbReference>
<evidence type="ECO:0000256" key="4">
    <source>
        <dbReference type="ARBA" id="ARBA00022737"/>
    </source>
</evidence>
<evidence type="ECO:0000256" key="5">
    <source>
        <dbReference type="ARBA" id="ARBA00022842"/>
    </source>
</evidence>
<dbReference type="GO" id="GO:0007165">
    <property type="term" value="P:signal transduction"/>
    <property type="evidence" value="ECO:0007669"/>
    <property type="project" value="InterPro"/>
</dbReference>
<keyword evidence="5" id="KW-0460">Magnesium</keyword>
<keyword evidence="2" id="KW-0433">Leucine-rich repeat</keyword>
<sequence>MDVCGDTAGLVETRIIALAAERTFLCAITAISPVCTQLALYPPSASHPALLHIPIMQEIRLLETQQQPIPSRPGSASSKKPYEPWNDIQFSVDGDVATSGGSMSGAMLGISGAASDLSAIAPWMIDDSPVQDSLQPAPVPKRALFKSSMSKASTGKDFGRLLKRKTREVGLAMPDNGRSALPRPPLTCPISNEDMTARPPSDALSNSAAPQTLLPAFHLRVYCIDGSYRIVECPLSTVALDLAHVLRKKLLLPGQHYKLHIRERGRERVLGPQERPINILRRRLEQAGYDESDDLEHLGGEDISFLLRFVFRDANLPTVQPTDQDVLSSIEYINLTGRGLITIPILLHRHAPTIVVLNLSKNPHIDLPLDFIASCTMLRDLRLSQAAMKQVPSGVKHISTLHELDISSNCMVSLDEAELHRIPGLRNIQVQNNRLSTLPKSFAEMKALKFLNISNNKLDSIPPVLSQITSLVDLDLSFNTVLILPPTLRELTNMERLVIVGNRIASIPPEIVNMSRLKEFDCRRNAITDLSPLFKCPALEILCAGNNALHGVELAGGSKIKALSVPENERLSSFTVQPLEDGSSYALETLDLSKCMLSSFNELGLSELKKLTSLKFDHNTIRKIPDSICQLPDLERLSGSNNHLISLPTAIGSLRKLRALHVHNNNIKTIPASIWQCEALTDFNASSNLIATWSDPVDDTPADDTEKKPGSASGKLLPSLASSLQRLYLADNQLDDDIFHSVSRLRSLKILNLSFNDIYELPPIGRMPAFATVQELYLSGNKLTSLPAEDLHQLHHLRVLFLNANKLQNLPSDLGKVKGLECLDVGGNVLKYNVGNWKFDWNWWGSLLTESYQRPSLTPTLQEL</sequence>
<dbReference type="InterPro" id="IPR050216">
    <property type="entry name" value="LRR_domain-containing"/>
</dbReference>
<evidence type="ECO:0000256" key="1">
    <source>
        <dbReference type="ARBA" id="ARBA00001593"/>
    </source>
</evidence>
<dbReference type="PANTHER" id="PTHR48051:SF54">
    <property type="entry name" value="LEUCINE-RICH REPEAT-CONTAINING PROTEIN"/>
    <property type="match status" value="1"/>
</dbReference>
<dbReference type="OrthoDB" id="2021138at2759"/>
<dbReference type="PANTHER" id="PTHR48051">
    <property type="match status" value="1"/>
</dbReference>
<reference evidence="9" key="2">
    <citation type="submission" date="2015-01" db="EMBL/GenBank/DDBJ databases">
        <title>Evolutionary Origins and Diversification of the Mycorrhizal Mutualists.</title>
        <authorList>
            <consortium name="DOE Joint Genome Institute"/>
            <consortium name="Mycorrhizal Genomics Consortium"/>
            <person name="Kohler A."/>
            <person name="Kuo A."/>
            <person name="Nagy L.G."/>
            <person name="Floudas D."/>
            <person name="Copeland A."/>
            <person name="Barry K.W."/>
            <person name="Cichocki N."/>
            <person name="Veneault-Fourrey C."/>
            <person name="LaButti K."/>
            <person name="Lindquist E.A."/>
            <person name="Lipzen A."/>
            <person name="Lundell T."/>
            <person name="Morin E."/>
            <person name="Murat C."/>
            <person name="Riley R."/>
            <person name="Ohm R."/>
            <person name="Sun H."/>
            <person name="Tunlid A."/>
            <person name="Henrissat B."/>
            <person name="Grigoriev I.V."/>
            <person name="Hibbett D.S."/>
            <person name="Martin F."/>
        </authorList>
    </citation>
    <scope>NUCLEOTIDE SEQUENCE [LARGE SCALE GENOMIC DNA]</scope>
    <source>
        <strain evidence="9">MUT 4182</strain>
    </source>
</reference>
<dbReference type="HOGENOM" id="CLU_331559_0_0_1"/>
<dbReference type="InterPro" id="IPR001611">
    <property type="entry name" value="Leu-rich_rpt"/>
</dbReference>
<dbReference type="InterPro" id="IPR032675">
    <property type="entry name" value="LRR_dom_sf"/>
</dbReference>
<dbReference type="SMART" id="SM00369">
    <property type="entry name" value="LRR_TYP"/>
    <property type="match status" value="8"/>
</dbReference>
<evidence type="ECO:0000313" key="9">
    <source>
        <dbReference type="Proteomes" id="UP000054248"/>
    </source>
</evidence>
<protein>
    <recommendedName>
        <fullName evidence="7">Ras-associating domain-containing protein</fullName>
    </recommendedName>
</protein>
<keyword evidence="3" id="KW-0479">Metal-binding</keyword>
<evidence type="ECO:0000256" key="3">
    <source>
        <dbReference type="ARBA" id="ARBA00022723"/>
    </source>
</evidence>
<evidence type="ECO:0000256" key="2">
    <source>
        <dbReference type="ARBA" id="ARBA00022614"/>
    </source>
</evidence>
<dbReference type="STRING" id="1051891.A0A0C3QLJ0"/>
<dbReference type="AlphaFoldDB" id="A0A0C3QLJ0"/>
<dbReference type="SMART" id="SM00364">
    <property type="entry name" value="LRR_BAC"/>
    <property type="match status" value="8"/>
</dbReference>
<dbReference type="InterPro" id="IPR003591">
    <property type="entry name" value="Leu-rich_rpt_typical-subtyp"/>
</dbReference>
<dbReference type="Pfam" id="PF13855">
    <property type="entry name" value="LRR_8"/>
    <property type="match status" value="2"/>
</dbReference>
<evidence type="ECO:0000313" key="8">
    <source>
        <dbReference type="EMBL" id="KIO28471.1"/>
    </source>
</evidence>
<dbReference type="Gene3D" id="3.80.10.10">
    <property type="entry name" value="Ribonuclease Inhibitor"/>
    <property type="match status" value="4"/>
</dbReference>
<dbReference type="EMBL" id="KN822994">
    <property type="protein sequence ID" value="KIO28471.1"/>
    <property type="molecule type" value="Genomic_DNA"/>
</dbReference>
<accession>A0A0C3QLJ0</accession>
<dbReference type="GO" id="GO:0005737">
    <property type="term" value="C:cytoplasm"/>
    <property type="evidence" value="ECO:0007669"/>
    <property type="project" value="TreeGrafter"/>
</dbReference>
<comment type="catalytic activity">
    <reaction evidence="1">
        <text>ATP = 3',5'-cyclic AMP + diphosphate</text>
        <dbReference type="Rhea" id="RHEA:15389"/>
        <dbReference type="ChEBI" id="CHEBI:30616"/>
        <dbReference type="ChEBI" id="CHEBI:33019"/>
        <dbReference type="ChEBI" id="CHEBI:58165"/>
        <dbReference type="EC" id="4.6.1.1"/>
    </reaction>
</comment>
<keyword evidence="9" id="KW-1185">Reference proteome</keyword>
<dbReference type="GO" id="GO:0046872">
    <property type="term" value="F:metal ion binding"/>
    <property type="evidence" value="ECO:0007669"/>
    <property type="project" value="UniProtKB-KW"/>
</dbReference>
<dbReference type="SUPFAM" id="SSF52058">
    <property type="entry name" value="L domain-like"/>
    <property type="match status" value="2"/>
</dbReference>
<feature type="region of interest" description="Disordered" evidence="6">
    <location>
        <begin position="696"/>
        <end position="716"/>
    </location>
</feature>